<gene>
    <name evidence="6" type="primary">rsmG</name>
    <name evidence="7" type="ORF">SAMN05660923_02048</name>
</gene>
<dbReference type="RefSeq" id="WP_093753377.1">
    <property type="nucleotide sequence ID" value="NZ_BSYN01000015.1"/>
</dbReference>
<comment type="subcellular location">
    <subcellularLocation>
        <location evidence="6">Cytoplasm</location>
    </subcellularLocation>
</comment>
<dbReference type="CDD" id="cd02440">
    <property type="entry name" value="AdoMet_MTases"/>
    <property type="match status" value="1"/>
</dbReference>
<evidence type="ECO:0000256" key="5">
    <source>
        <dbReference type="ARBA" id="ARBA00022691"/>
    </source>
</evidence>
<evidence type="ECO:0000256" key="1">
    <source>
        <dbReference type="ARBA" id="ARBA00022490"/>
    </source>
</evidence>
<accession>A0A1H3ALH8</accession>
<keyword evidence="5 6" id="KW-0949">S-adenosyl-L-methionine</keyword>
<dbReference type="Pfam" id="PF02527">
    <property type="entry name" value="GidB"/>
    <property type="match status" value="1"/>
</dbReference>
<evidence type="ECO:0000256" key="3">
    <source>
        <dbReference type="ARBA" id="ARBA00022603"/>
    </source>
</evidence>
<dbReference type="EMBL" id="FNNG01000009">
    <property type="protein sequence ID" value="SDX29679.1"/>
    <property type="molecule type" value="Genomic_DNA"/>
</dbReference>
<comment type="similarity">
    <text evidence="6">Belongs to the methyltransferase superfamily. RNA methyltransferase RsmG family.</text>
</comment>
<comment type="caution">
    <text evidence="6">Lacks conserved residue(s) required for the propagation of feature annotation.</text>
</comment>
<dbReference type="GO" id="GO:0005829">
    <property type="term" value="C:cytosol"/>
    <property type="evidence" value="ECO:0007669"/>
    <property type="project" value="TreeGrafter"/>
</dbReference>
<dbReference type="AlphaFoldDB" id="A0A1H3ALH8"/>
<evidence type="ECO:0000313" key="8">
    <source>
        <dbReference type="Proteomes" id="UP000198828"/>
    </source>
</evidence>
<dbReference type="GO" id="GO:0070043">
    <property type="term" value="F:rRNA (guanine-N7-)-methyltransferase activity"/>
    <property type="evidence" value="ECO:0007669"/>
    <property type="project" value="UniProtKB-UniRule"/>
</dbReference>
<keyword evidence="3 6" id="KW-0489">Methyltransferase</keyword>
<dbReference type="PANTHER" id="PTHR31760">
    <property type="entry name" value="S-ADENOSYL-L-METHIONINE-DEPENDENT METHYLTRANSFERASES SUPERFAMILY PROTEIN"/>
    <property type="match status" value="1"/>
</dbReference>
<feature type="binding site" evidence="6">
    <location>
        <begin position="129"/>
        <end position="130"/>
    </location>
    <ligand>
        <name>S-adenosyl-L-methionine</name>
        <dbReference type="ChEBI" id="CHEBI:59789"/>
    </ligand>
</feature>
<reference evidence="7 8" key="1">
    <citation type="submission" date="2016-10" db="EMBL/GenBank/DDBJ databases">
        <authorList>
            <person name="de Groot N.N."/>
        </authorList>
    </citation>
    <scope>NUCLEOTIDE SEQUENCE [LARGE SCALE GENOMIC DNA]</scope>
    <source>
        <strain evidence="7 8">DSM 23310</strain>
    </source>
</reference>
<feature type="binding site" evidence="6">
    <location>
        <position position="148"/>
    </location>
    <ligand>
        <name>S-adenosyl-L-methionine</name>
        <dbReference type="ChEBI" id="CHEBI:59789"/>
    </ligand>
</feature>
<comment type="function">
    <text evidence="6">Specifically methylates the N7 position of a guanine in 16S rRNA.</text>
</comment>
<dbReference type="Proteomes" id="UP000198828">
    <property type="component" value="Unassembled WGS sequence"/>
</dbReference>
<proteinExistence type="inferred from homology"/>
<keyword evidence="8" id="KW-1185">Reference proteome</keyword>
<evidence type="ECO:0000256" key="6">
    <source>
        <dbReference type="HAMAP-Rule" id="MF_00074"/>
    </source>
</evidence>
<protein>
    <recommendedName>
        <fullName evidence="6">Ribosomal RNA small subunit methyltransferase G</fullName>
        <ecNumber evidence="6">2.1.1.-</ecNumber>
    </recommendedName>
    <alternativeName>
        <fullName evidence="6">16S rRNA 7-methylguanosine methyltransferase</fullName>
        <shortName evidence="6">16S rRNA m7G methyltransferase</shortName>
    </alternativeName>
</protein>
<dbReference type="PANTHER" id="PTHR31760:SF0">
    <property type="entry name" value="S-ADENOSYL-L-METHIONINE-DEPENDENT METHYLTRANSFERASES SUPERFAMILY PROTEIN"/>
    <property type="match status" value="1"/>
</dbReference>
<dbReference type="InterPro" id="IPR003682">
    <property type="entry name" value="rRNA_ssu_MeTfrase_G"/>
</dbReference>
<keyword evidence="1 6" id="KW-0963">Cytoplasm</keyword>
<evidence type="ECO:0000256" key="4">
    <source>
        <dbReference type="ARBA" id="ARBA00022679"/>
    </source>
</evidence>
<keyword evidence="2 6" id="KW-0698">rRNA processing</keyword>
<keyword evidence="4 6" id="KW-0808">Transferase</keyword>
<feature type="binding site" evidence="6">
    <location>
        <position position="78"/>
    </location>
    <ligand>
        <name>S-adenosyl-L-methionine</name>
        <dbReference type="ChEBI" id="CHEBI:59789"/>
    </ligand>
</feature>
<dbReference type="InterPro" id="IPR029063">
    <property type="entry name" value="SAM-dependent_MTases_sf"/>
</dbReference>
<organism evidence="7 8">
    <name type="scientific">Tepidimicrobium xylanilyticum</name>
    <dbReference type="NCBI Taxonomy" id="1123352"/>
    <lineage>
        <taxon>Bacteria</taxon>
        <taxon>Bacillati</taxon>
        <taxon>Bacillota</taxon>
        <taxon>Tissierellia</taxon>
        <taxon>Tissierellales</taxon>
        <taxon>Tepidimicrobiaceae</taxon>
        <taxon>Tepidimicrobium</taxon>
    </lineage>
</organism>
<sequence>MTNVNTLIKGANSIGIELGKEEINRFIIYKDLLKEWNKKINITSITDDEEIDIKHFLDSLTPLNFGLIGNEAKIIDIGTGGGFPGIPMKIAKKGINIVLLDSLNKRINFLNEVIEKLNLSGIMAIHGRAEDLGQDIKHREKYDIAISRAVASLNTLAEYCLPFVKVGGYFIAMKGSDVEDELLSSENAIRILGAKLKEKHYIKLPLSDITHSLLIFEKISKTSTKYPRSGNKPKKKPL</sequence>
<dbReference type="FunFam" id="3.40.50.150:FF:000041">
    <property type="entry name" value="Ribosomal RNA small subunit methyltransferase G"/>
    <property type="match status" value="1"/>
</dbReference>
<dbReference type="NCBIfam" id="TIGR00138">
    <property type="entry name" value="rsmG_gidB"/>
    <property type="match status" value="1"/>
</dbReference>
<feature type="binding site" evidence="6">
    <location>
        <position position="83"/>
    </location>
    <ligand>
        <name>S-adenosyl-L-methionine</name>
        <dbReference type="ChEBI" id="CHEBI:59789"/>
    </ligand>
</feature>
<name>A0A1H3ALH8_9FIRM</name>
<dbReference type="SUPFAM" id="SSF53335">
    <property type="entry name" value="S-adenosyl-L-methionine-dependent methyltransferases"/>
    <property type="match status" value="1"/>
</dbReference>
<dbReference type="PIRSF" id="PIRSF003078">
    <property type="entry name" value="GidB"/>
    <property type="match status" value="1"/>
</dbReference>
<evidence type="ECO:0000256" key="2">
    <source>
        <dbReference type="ARBA" id="ARBA00022552"/>
    </source>
</evidence>
<dbReference type="OrthoDB" id="9808773at2"/>
<dbReference type="HAMAP" id="MF_00074">
    <property type="entry name" value="16SrRNA_methyltr_G"/>
    <property type="match status" value="1"/>
</dbReference>
<dbReference type="EC" id="2.1.1.-" evidence="6"/>
<evidence type="ECO:0000313" key="7">
    <source>
        <dbReference type="EMBL" id="SDX29679.1"/>
    </source>
</evidence>
<dbReference type="Gene3D" id="3.40.50.150">
    <property type="entry name" value="Vaccinia Virus protein VP39"/>
    <property type="match status" value="1"/>
</dbReference>